<gene>
    <name evidence="3" type="primary">20203123</name>
    <name evidence="2" type="ORF">HELRODRAFT_170204</name>
</gene>
<dbReference type="InParanoid" id="T1F2S4"/>
<keyword evidence="1" id="KW-1133">Transmembrane helix</keyword>
<dbReference type="HOGENOM" id="CLU_950856_0_0_1"/>
<evidence type="ECO:0000313" key="2">
    <source>
        <dbReference type="EMBL" id="ESO07673.1"/>
    </source>
</evidence>
<feature type="transmembrane region" description="Helical" evidence="1">
    <location>
        <begin position="269"/>
        <end position="288"/>
    </location>
</feature>
<reference evidence="2 4" key="2">
    <citation type="journal article" date="2013" name="Nature">
        <title>Insights into bilaterian evolution from three spiralian genomes.</title>
        <authorList>
            <person name="Simakov O."/>
            <person name="Marletaz F."/>
            <person name="Cho S.J."/>
            <person name="Edsinger-Gonzales E."/>
            <person name="Havlak P."/>
            <person name="Hellsten U."/>
            <person name="Kuo D.H."/>
            <person name="Larsson T."/>
            <person name="Lv J."/>
            <person name="Arendt D."/>
            <person name="Savage R."/>
            <person name="Osoegawa K."/>
            <person name="de Jong P."/>
            <person name="Grimwood J."/>
            <person name="Chapman J.A."/>
            <person name="Shapiro H."/>
            <person name="Aerts A."/>
            <person name="Otillar R.P."/>
            <person name="Terry A.Y."/>
            <person name="Boore J.L."/>
            <person name="Grigoriev I.V."/>
            <person name="Lindberg D.R."/>
            <person name="Seaver E.C."/>
            <person name="Weisblat D.A."/>
            <person name="Putnam N.H."/>
            <person name="Rokhsar D.S."/>
        </authorList>
    </citation>
    <scope>NUCLEOTIDE SEQUENCE</scope>
</reference>
<reference evidence="4" key="1">
    <citation type="submission" date="2012-12" db="EMBL/GenBank/DDBJ databases">
        <authorList>
            <person name="Hellsten U."/>
            <person name="Grimwood J."/>
            <person name="Chapman J.A."/>
            <person name="Shapiro H."/>
            <person name="Aerts A."/>
            <person name="Otillar R.P."/>
            <person name="Terry A.Y."/>
            <person name="Boore J.L."/>
            <person name="Simakov O."/>
            <person name="Marletaz F."/>
            <person name="Cho S.-J."/>
            <person name="Edsinger-Gonzales E."/>
            <person name="Havlak P."/>
            <person name="Kuo D.-H."/>
            <person name="Larsson T."/>
            <person name="Lv J."/>
            <person name="Arendt D."/>
            <person name="Savage R."/>
            <person name="Osoegawa K."/>
            <person name="de Jong P."/>
            <person name="Lindberg D.R."/>
            <person name="Seaver E.C."/>
            <person name="Weisblat D.A."/>
            <person name="Putnam N.H."/>
            <person name="Grigoriev I.V."/>
            <person name="Rokhsar D.S."/>
        </authorList>
    </citation>
    <scope>NUCLEOTIDE SEQUENCE</scope>
</reference>
<keyword evidence="1" id="KW-0472">Membrane</keyword>
<dbReference type="RefSeq" id="XP_009014284.1">
    <property type="nucleotide sequence ID" value="XM_009016036.1"/>
</dbReference>
<evidence type="ECO:0000313" key="3">
    <source>
        <dbReference type="EnsemblMetazoa" id="HelroP170204"/>
    </source>
</evidence>
<sequence>MTPTLNEKNYRDLASFISQGSSLKLMKMAQEGRKTSVGLGEVITEVQAFLSSSLDHFLKVQTNLFQDPHFFHTYHQPPSHNFNNTANDNNATTNVNQTGTDTNNNRNNISVVENRTDKPEQESNALLHNEYALELSKVDAILNVHNNEVRTKIVQKFNRMHFSLNQQLRSCIEQQMVYLIQKTDELNISQRQTYDSIAQLLTSRINTFDDNNNNNKNNNNNMDVKDSKKNNFKNVNCKCLISRQLFYNLKRRKVEIRVPENMESFAKQVVVILIAFWFTCLSTAPYICGKFYT</sequence>
<proteinExistence type="predicted"/>
<dbReference type="EMBL" id="AMQM01003489">
    <property type="status" value="NOT_ANNOTATED_CDS"/>
    <property type="molecule type" value="Genomic_DNA"/>
</dbReference>
<dbReference type="CTD" id="20203123"/>
<dbReference type="KEGG" id="hro:HELRODRAFT_170204"/>
<evidence type="ECO:0000256" key="1">
    <source>
        <dbReference type="SAM" id="Phobius"/>
    </source>
</evidence>
<name>T1F2S4_HELRO</name>
<accession>T1F2S4</accession>
<protein>
    <submittedName>
        <fullName evidence="2 3">Uncharacterized protein</fullName>
    </submittedName>
</protein>
<reference evidence="3" key="3">
    <citation type="submission" date="2015-06" db="UniProtKB">
        <authorList>
            <consortium name="EnsemblMetazoa"/>
        </authorList>
    </citation>
    <scope>IDENTIFICATION</scope>
</reference>
<keyword evidence="4" id="KW-1185">Reference proteome</keyword>
<dbReference type="Proteomes" id="UP000015101">
    <property type="component" value="Unassembled WGS sequence"/>
</dbReference>
<dbReference type="AlphaFoldDB" id="T1F2S4"/>
<organism evidence="3 4">
    <name type="scientific">Helobdella robusta</name>
    <name type="common">Californian leech</name>
    <dbReference type="NCBI Taxonomy" id="6412"/>
    <lineage>
        <taxon>Eukaryota</taxon>
        <taxon>Metazoa</taxon>
        <taxon>Spiralia</taxon>
        <taxon>Lophotrochozoa</taxon>
        <taxon>Annelida</taxon>
        <taxon>Clitellata</taxon>
        <taxon>Hirudinea</taxon>
        <taxon>Rhynchobdellida</taxon>
        <taxon>Glossiphoniidae</taxon>
        <taxon>Helobdella</taxon>
    </lineage>
</organism>
<evidence type="ECO:0000313" key="4">
    <source>
        <dbReference type="Proteomes" id="UP000015101"/>
    </source>
</evidence>
<dbReference type="GeneID" id="20203123"/>
<dbReference type="EMBL" id="KB096183">
    <property type="protein sequence ID" value="ESO07673.1"/>
    <property type="molecule type" value="Genomic_DNA"/>
</dbReference>
<dbReference type="EnsemblMetazoa" id="HelroT170204">
    <property type="protein sequence ID" value="HelroP170204"/>
    <property type="gene ID" value="HelroG170204"/>
</dbReference>
<keyword evidence="1" id="KW-0812">Transmembrane</keyword>